<dbReference type="InterPro" id="IPR024992">
    <property type="entry name" value="DUF3891"/>
</dbReference>
<dbReference type="KEGG" id="mcad:Pan265_24420"/>
<organism evidence="1 2">
    <name type="scientific">Mucisphaera calidilacus</name>
    <dbReference type="NCBI Taxonomy" id="2527982"/>
    <lineage>
        <taxon>Bacteria</taxon>
        <taxon>Pseudomonadati</taxon>
        <taxon>Planctomycetota</taxon>
        <taxon>Phycisphaerae</taxon>
        <taxon>Phycisphaerales</taxon>
        <taxon>Phycisphaeraceae</taxon>
        <taxon>Mucisphaera</taxon>
    </lineage>
</organism>
<sequence length="311" mass="35267">MLKTTVDQNVWLVPQHTHAQVSGYLAAYWGNHQGFARPGHYPGSTHPHHWRDEVVLGIAEHDNGWWEYEATPRFNPHDGLPVGLGESIDASPADDGFDQWRSGGFERWHLGINRLAEHHPYAALLIVGHAYWLYAPAFDHLMNEPHANAFRHAIFGDPDTAEGLAADRDATLAFLHDMAKTRQQLIRTLNHNPHLADATRPQHLNPHIRLTQTLDTLSLLLARNDTDTHLLHDVPRAGWHDRVTLRWQHLGHRRYQIDPYPFEIDPLPVTIPAKTASPDDLDPDTPMTTLHRLPHQTLTFEITSATSTSTP</sequence>
<name>A0A518C021_9BACT</name>
<reference evidence="1 2" key="1">
    <citation type="submission" date="2019-02" db="EMBL/GenBank/DDBJ databases">
        <title>Deep-cultivation of Planctomycetes and their phenomic and genomic characterization uncovers novel biology.</title>
        <authorList>
            <person name="Wiegand S."/>
            <person name="Jogler M."/>
            <person name="Boedeker C."/>
            <person name="Pinto D."/>
            <person name="Vollmers J."/>
            <person name="Rivas-Marin E."/>
            <person name="Kohn T."/>
            <person name="Peeters S.H."/>
            <person name="Heuer A."/>
            <person name="Rast P."/>
            <person name="Oberbeckmann S."/>
            <person name="Bunk B."/>
            <person name="Jeske O."/>
            <person name="Meyerdierks A."/>
            <person name="Storesund J.E."/>
            <person name="Kallscheuer N."/>
            <person name="Luecker S."/>
            <person name="Lage O.M."/>
            <person name="Pohl T."/>
            <person name="Merkel B.J."/>
            <person name="Hornburger P."/>
            <person name="Mueller R.-W."/>
            <person name="Bruemmer F."/>
            <person name="Labrenz M."/>
            <person name="Spormann A.M."/>
            <person name="Op den Camp H."/>
            <person name="Overmann J."/>
            <person name="Amann R."/>
            <person name="Jetten M.S.M."/>
            <person name="Mascher T."/>
            <person name="Medema M.H."/>
            <person name="Devos D.P."/>
            <person name="Kaster A.-K."/>
            <person name="Ovreas L."/>
            <person name="Rohde M."/>
            <person name="Galperin M.Y."/>
            <person name="Jogler C."/>
        </authorList>
    </citation>
    <scope>NUCLEOTIDE SEQUENCE [LARGE SCALE GENOMIC DNA]</scope>
    <source>
        <strain evidence="1 2">Pan265</strain>
    </source>
</reference>
<accession>A0A518C021</accession>
<evidence type="ECO:0000313" key="1">
    <source>
        <dbReference type="EMBL" id="QDU72572.1"/>
    </source>
</evidence>
<dbReference type="EMBL" id="CP036280">
    <property type="protein sequence ID" value="QDU72572.1"/>
    <property type="molecule type" value="Genomic_DNA"/>
</dbReference>
<dbReference type="OrthoDB" id="286277at2"/>
<dbReference type="RefSeq" id="WP_145446747.1">
    <property type="nucleotide sequence ID" value="NZ_CP036280.1"/>
</dbReference>
<keyword evidence="2" id="KW-1185">Reference proteome</keyword>
<protein>
    <recommendedName>
        <fullName evidence="3">DUF3891 family protein</fullName>
    </recommendedName>
</protein>
<proteinExistence type="predicted"/>
<evidence type="ECO:0008006" key="3">
    <source>
        <dbReference type="Google" id="ProtNLM"/>
    </source>
</evidence>
<evidence type="ECO:0000313" key="2">
    <source>
        <dbReference type="Proteomes" id="UP000320386"/>
    </source>
</evidence>
<dbReference type="Proteomes" id="UP000320386">
    <property type="component" value="Chromosome"/>
</dbReference>
<dbReference type="AlphaFoldDB" id="A0A518C021"/>
<dbReference type="Pfam" id="PF13030">
    <property type="entry name" value="DUF3891"/>
    <property type="match status" value="1"/>
</dbReference>
<gene>
    <name evidence="1" type="ORF">Pan265_24420</name>
</gene>